<organism evidence="1">
    <name type="scientific">Christensenella massiliensis</name>
    <dbReference type="NCBI Taxonomy" id="1805714"/>
    <lineage>
        <taxon>Bacteria</taxon>
        <taxon>Bacillati</taxon>
        <taxon>Bacillota</taxon>
        <taxon>Clostridia</taxon>
        <taxon>Christensenellales</taxon>
        <taxon>Christensenellaceae</taxon>
        <taxon>Christensenella</taxon>
    </lineage>
</organism>
<dbReference type="EMBL" id="CP117826">
    <property type="protein sequence ID" value="XCC61735.1"/>
    <property type="molecule type" value="Genomic_DNA"/>
</dbReference>
<accession>A0AAU8A6K1</accession>
<name>A0AAU8A6K1_9FIRM</name>
<protein>
    <submittedName>
        <fullName evidence="1">DUF3800 domain-containing protein</fullName>
    </submittedName>
</protein>
<proteinExistence type="predicted"/>
<gene>
    <name evidence="1" type="ORF">PUP29_09380</name>
</gene>
<reference evidence="1" key="1">
    <citation type="submission" date="2023-02" db="EMBL/GenBank/DDBJ databases">
        <title>Gut commensal Christensenella minuta modulates host metabolism via a new class of secondary bile acids.</title>
        <authorList>
            <person name="Liu C."/>
        </authorList>
    </citation>
    <scope>NUCLEOTIDE SEQUENCE</scope>
    <source>
        <strain evidence="1">CA70</strain>
    </source>
</reference>
<dbReference type="InterPro" id="IPR024524">
    <property type="entry name" value="DUF3800"/>
</dbReference>
<dbReference type="RefSeq" id="WP_353423147.1">
    <property type="nucleotide sequence ID" value="NZ_CP117826.1"/>
</dbReference>
<sequence length="232" mass="27314">MSKFNIYCDESCHLEHDKEKFMVIGGIRCNSSIRKQTINDIYAIKRRYSIPLYSEIKWNQVSPCNLEYFKSLVDLFFTSSHLSFRAIVIDKLQINNRLYNQTQDDFYYKMYYQMLIGLIDRVNQNYIYIDKKDTKGYLKIQKLQHLLRLKLYDFDNRNISRIQCVDSSELPILQLADLLIGAVGYKNRNISSQGKAKPALVKHISQKSGFSLTRSTLPSEDKFNLFFINLQV</sequence>
<dbReference type="Pfam" id="PF12686">
    <property type="entry name" value="DUF3800"/>
    <property type="match status" value="1"/>
</dbReference>
<dbReference type="AlphaFoldDB" id="A0AAU8A6K1"/>
<evidence type="ECO:0000313" key="1">
    <source>
        <dbReference type="EMBL" id="XCC61735.1"/>
    </source>
</evidence>